<evidence type="ECO:0000313" key="1">
    <source>
        <dbReference type="EMBL" id="TQE99195.1"/>
    </source>
</evidence>
<dbReference type="AlphaFoldDB" id="A0A540VR03"/>
<comment type="caution">
    <text evidence="1">The sequence shown here is derived from an EMBL/GenBank/DDBJ whole genome shotgun (WGS) entry which is preliminary data.</text>
</comment>
<name>A0A540VR03_9GAMM</name>
<organism evidence="1 2">
    <name type="scientific">Spiribacter salinus</name>
    <dbReference type="NCBI Taxonomy" id="1335746"/>
    <lineage>
        <taxon>Bacteria</taxon>
        <taxon>Pseudomonadati</taxon>
        <taxon>Pseudomonadota</taxon>
        <taxon>Gammaproteobacteria</taxon>
        <taxon>Chromatiales</taxon>
        <taxon>Ectothiorhodospiraceae</taxon>
        <taxon>Spiribacter</taxon>
    </lineage>
</organism>
<accession>A0A540VR03</accession>
<dbReference type="EMBL" id="VIFK01000084">
    <property type="protein sequence ID" value="TQE99195.1"/>
    <property type="molecule type" value="Genomic_DNA"/>
</dbReference>
<evidence type="ECO:0000313" key="2">
    <source>
        <dbReference type="Proteomes" id="UP000315400"/>
    </source>
</evidence>
<protein>
    <submittedName>
        <fullName evidence="1">Uncharacterized protein</fullName>
    </submittedName>
</protein>
<sequence length="82" mass="9623">MKPRLPNRPIPFQHGRGVFEFSNKHRYWCRVLGFRPPNKGDYYLSGADVAAYRAPNDLTTPYWIVEKIEPQPTQPNLHEDAR</sequence>
<reference evidence="1 2" key="1">
    <citation type="submission" date="2019-06" db="EMBL/GenBank/DDBJ databases">
        <title>Metagenome assembled Genome of Spiribacter salinus SL48-SHIP from the microbial mat of Salt Lake 48 (Novosibirsk region, Russia).</title>
        <authorList>
            <person name="Shipova A."/>
            <person name="Rozanov A.S."/>
            <person name="Bryanskaya A.V."/>
            <person name="Peltek S.E."/>
        </authorList>
    </citation>
    <scope>NUCLEOTIDE SEQUENCE [LARGE SCALE GENOMIC DNA]</scope>
    <source>
        <strain evidence="1">SL48-SHIP-2</strain>
    </source>
</reference>
<proteinExistence type="predicted"/>
<dbReference type="Proteomes" id="UP000315400">
    <property type="component" value="Unassembled WGS sequence"/>
</dbReference>
<gene>
    <name evidence="1" type="ORF">FKY71_09955</name>
</gene>